<dbReference type="Gene3D" id="2.60.40.790">
    <property type="match status" value="1"/>
</dbReference>
<dbReference type="InterPro" id="IPR008978">
    <property type="entry name" value="HSP20-like_chaperone"/>
</dbReference>
<evidence type="ECO:0000259" key="5">
    <source>
        <dbReference type="PROSITE" id="PS01031"/>
    </source>
</evidence>
<dbReference type="Ensembl" id="ENSVKKT00000016306.1">
    <property type="protein sequence ID" value="ENSVKKP00000015932.1"/>
    <property type="gene ID" value="ENSVKKG00000010860.1"/>
</dbReference>
<feature type="compositionally biased region" description="Basic and acidic residues" evidence="4">
    <location>
        <begin position="65"/>
        <end position="74"/>
    </location>
</feature>
<dbReference type="InterPro" id="IPR001436">
    <property type="entry name" value="Alpha-crystallin/sHSP_animal"/>
</dbReference>
<evidence type="ECO:0000256" key="1">
    <source>
        <dbReference type="ARBA" id="ARBA00023016"/>
    </source>
</evidence>
<dbReference type="GO" id="GO:0051082">
    <property type="term" value="F:unfolded protein binding"/>
    <property type="evidence" value="ECO:0007669"/>
    <property type="project" value="TreeGrafter"/>
</dbReference>
<keyword evidence="7" id="KW-1185">Reference proteome</keyword>
<evidence type="ECO:0000256" key="3">
    <source>
        <dbReference type="RuleBase" id="RU003616"/>
    </source>
</evidence>
<dbReference type="InterPro" id="IPR002068">
    <property type="entry name" value="A-crystallin/Hsp20_dom"/>
</dbReference>
<dbReference type="PROSITE" id="PS01031">
    <property type="entry name" value="SHSP"/>
    <property type="match status" value="1"/>
</dbReference>
<evidence type="ECO:0000313" key="6">
    <source>
        <dbReference type="Ensembl" id="ENSVKKP00000015932.1"/>
    </source>
</evidence>
<evidence type="ECO:0000313" key="7">
    <source>
        <dbReference type="Proteomes" id="UP000694545"/>
    </source>
</evidence>
<protein>
    <recommendedName>
        <fullName evidence="5">SHSP domain-containing protein</fullName>
    </recommendedName>
</protein>
<dbReference type="GO" id="GO:0042026">
    <property type="term" value="P:protein refolding"/>
    <property type="evidence" value="ECO:0007669"/>
    <property type="project" value="TreeGrafter"/>
</dbReference>
<organism evidence="6 7">
    <name type="scientific">Varanus komodoensis</name>
    <name type="common">Komodo dragon</name>
    <dbReference type="NCBI Taxonomy" id="61221"/>
    <lineage>
        <taxon>Eukaryota</taxon>
        <taxon>Metazoa</taxon>
        <taxon>Chordata</taxon>
        <taxon>Craniata</taxon>
        <taxon>Vertebrata</taxon>
        <taxon>Euteleostomi</taxon>
        <taxon>Lepidosauria</taxon>
        <taxon>Squamata</taxon>
        <taxon>Bifurcata</taxon>
        <taxon>Unidentata</taxon>
        <taxon>Episquamata</taxon>
        <taxon>Toxicofera</taxon>
        <taxon>Anguimorpha</taxon>
        <taxon>Paleoanguimorpha</taxon>
        <taxon>Varanoidea</taxon>
        <taxon>Varanidae</taxon>
        <taxon>Varanus</taxon>
    </lineage>
</organism>
<evidence type="ECO:0000256" key="2">
    <source>
        <dbReference type="PROSITE-ProRule" id="PRU00285"/>
    </source>
</evidence>
<dbReference type="SUPFAM" id="SSF49764">
    <property type="entry name" value="HSP20-like chaperones"/>
    <property type="match status" value="1"/>
</dbReference>
<dbReference type="OMA" id="RLHFMPP"/>
<dbReference type="Pfam" id="PF00011">
    <property type="entry name" value="HSP20"/>
    <property type="match status" value="1"/>
</dbReference>
<dbReference type="Proteomes" id="UP000694545">
    <property type="component" value="Unplaced"/>
</dbReference>
<evidence type="ECO:0000256" key="4">
    <source>
        <dbReference type="SAM" id="MobiDB-lite"/>
    </source>
</evidence>
<dbReference type="GO" id="GO:0005737">
    <property type="term" value="C:cytoplasm"/>
    <property type="evidence" value="ECO:0007669"/>
    <property type="project" value="TreeGrafter"/>
</dbReference>
<feature type="region of interest" description="Disordered" evidence="4">
    <location>
        <begin position="51"/>
        <end position="74"/>
    </location>
</feature>
<dbReference type="PANTHER" id="PTHR45640">
    <property type="entry name" value="HEAT SHOCK PROTEIN HSP-12.2-RELATED"/>
    <property type="match status" value="1"/>
</dbReference>
<reference evidence="6" key="2">
    <citation type="submission" date="2025-09" db="UniProtKB">
        <authorList>
            <consortium name="Ensembl"/>
        </authorList>
    </citation>
    <scope>IDENTIFICATION</scope>
</reference>
<proteinExistence type="inferred from homology"/>
<sequence>MLCRLHLAAPRTRTPLRGTRALWPRSSSLFSELEREMDSLWELLRGNWRPVASGSSSTSTTSSHESVRHAEGARPEGAFAVTQDMAGFDPQELVVKLIGEKVVLTGKKATQTPDGPFRYELFRREWDVPETVDRERLTCSISTPDGQLCVEALPLLNSWPCRYSFRAINRLPISPVWLDFLPAEFFSG</sequence>
<feature type="domain" description="SHSP" evidence="5">
    <location>
        <begin position="58"/>
        <end position="174"/>
    </location>
</feature>
<comment type="similarity">
    <text evidence="2 3">Belongs to the small heat shock protein (HSP20) family.</text>
</comment>
<dbReference type="PANTHER" id="PTHR45640:SF2">
    <property type="entry name" value="HEAT SHOCK PROTEIN BETA-11-RELATED"/>
    <property type="match status" value="1"/>
</dbReference>
<name>A0A8D2L2V8_VARKO</name>
<feature type="compositionally biased region" description="Low complexity" evidence="4">
    <location>
        <begin position="53"/>
        <end position="63"/>
    </location>
</feature>
<reference evidence="6" key="1">
    <citation type="submission" date="2025-08" db="UniProtKB">
        <authorList>
            <consortium name="Ensembl"/>
        </authorList>
    </citation>
    <scope>IDENTIFICATION</scope>
</reference>
<dbReference type="AlphaFoldDB" id="A0A8D2L2V8"/>
<accession>A0A8D2L2V8</accession>
<keyword evidence="1" id="KW-0346">Stress response</keyword>
<dbReference type="GO" id="GO:0009408">
    <property type="term" value="P:response to heat"/>
    <property type="evidence" value="ECO:0007669"/>
    <property type="project" value="TreeGrafter"/>
</dbReference>
<dbReference type="GO" id="GO:0005634">
    <property type="term" value="C:nucleus"/>
    <property type="evidence" value="ECO:0007669"/>
    <property type="project" value="TreeGrafter"/>
</dbReference>